<evidence type="ECO:0000313" key="6">
    <source>
        <dbReference type="EMBL" id="KAJ7700372.1"/>
    </source>
</evidence>
<dbReference type="GO" id="GO:0006508">
    <property type="term" value="P:proteolysis"/>
    <property type="evidence" value="ECO:0007669"/>
    <property type="project" value="UniProtKB-KW"/>
</dbReference>
<feature type="region of interest" description="Disordered" evidence="4">
    <location>
        <begin position="65"/>
        <end position="105"/>
    </location>
</feature>
<dbReference type="PANTHER" id="PTHR33096">
    <property type="entry name" value="CXC2 DOMAIN-CONTAINING PROTEIN"/>
    <property type="match status" value="1"/>
</dbReference>
<dbReference type="PANTHER" id="PTHR33096:SF1">
    <property type="entry name" value="CXC1-LIKE CYSTEINE CLUSTER ASSOCIATED WITH KDZ TRANSPOSASES DOMAIN-CONTAINING PROTEIN"/>
    <property type="match status" value="1"/>
</dbReference>
<reference evidence="6" key="1">
    <citation type="submission" date="2023-03" db="EMBL/GenBank/DDBJ databases">
        <title>Massive genome expansion in bonnet fungi (Mycena s.s.) driven by repeated elements and novel gene families across ecological guilds.</title>
        <authorList>
            <consortium name="Lawrence Berkeley National Laboratory"/>
            <person name="Harder C.B."/>
            <person name="Miyauchi S."/>
            <person name="Viragh M."/>
            <person name="Kuo A."/>
            <person name="Thoen E."/>
            <person name="Andreopoulos B."/>
            <person name="Lu D."/>
            <person name="Skrede I."/>
            <person name="Drula E."/>
            <person name="Henrissat B."/>
            <person name="Morin E."/>
            <person name="Kohler A."/>
            <person name="Barry K."/>
            <person name="LaButti K."/>
            <person name="Morin E."/>
            <person name="Salamov A."/>
            <person name="Lipzen A."/>
            <person name="Mereny Z."/>
            <person name="Hegedus B."/>
            <person name="Baldrian P."/>
            <person name="Stursova M."/>
            <person name="Weitz H."/>
            <person name="Taylor A."/>
            <person name="Grigoriev I.V."/>
            <person name="Nagy L.G."/>
            <person name="Martin F."/>
            <person name="Kauserud H."/>
        </authorList>
    </citation>
    <scope>NUCLEOTIDE SEQUENCE</scope>
    <source>
        <strain evidence="6">CBHHK067</strain>
    </source>
</reference>
<evidence type="ECO:0000313" key="7">
    <source>
        <dbReference type="Proteomes" id="UP001221757"/>
    </source>
</evidence>
<dbReference type="GO" id="GO:0008234">
    <property type="term" value="F:cysteine-type peptidase activity"/>
    <property type="evidence" value="ECO:0007669"/>
    <property type="project" value="InterPro"/>
</dbReference>
<evidence type="ECO:0000256" key="1">
    <source>
        <dbReference type="ARBA" id="ARBA00005234"/>
    </source>
</evidence>
<name>A0AAD7DW35_MYCRO</name>
<sequence>MQRGFRRSERDTQSAATSGPGIHFTSPVKAGDKRKTKCIVPLGAVQKQDRQKRARERLNGLLRVPAGSTVASNSRQPDFDASEPTNDTEMDWVDETPPAPPAPPVPAPILIPSCHSVAQAKWDRRHTSWENILPHLEVPLATYRQANHGRRPTFISDIICHESLAAALHTIYDRRGFRVLSTKNQGQLAKDPFRESLAQAVQWYSNLRTEMQLKLEAVLAITEESIFPSINPTPDNQQSVVEASEASEVSEALAPVEVPEGLHQDGLTDFCGNNAWPALAWKPGGGHFQNGCFSYRHLRSAGDGPISYDPSYFISKEKIDTIRERIATAWRQKPAPITPLILQEAIDACEASWDAANEKKQKVDPKRHDASGIFVMTCRHSQVLFLCNIDTPGERQEYIVGLMEEFPILSEGFRERVCFVINAMHAFGHQWVCQIVYSPHLWRGLGLMDAEGVERFWSHIRKLIGITRNQWNSRWIWTIDQYAAFVNHKGRENLGDWIDCQEHKNLVPKRQAAYKVLRDCGVPETELRRNWEAQKAAQTSVRSRACIDGGIQLALTEVTDAPMCLKRELDKVLALQGQIDTVEQSIADVKQSITCVLKGLMRLSAPKRRPSSLNIQDSFPELRSLPLEFVRILLMMRDLKINILGGRRETLDLERLRPAGCKIPIPSPLSTQLNGLRDDPSLHEDVWITPSEGQIPRWLNDIDVRDGIHALHSADRCVEEGSRLNMERQSMVTWVRKELSIIAVAIETHWLTLDLQLRLEHLESLRLRWESIICPHQHQPTAVRTEATTLPRNHSNGFPSIGSEPPTLLETSMGTVLIEPESEEDIFSEGFFLSDSMATSSTSGTFGTSGASDMMVASEELDPGSISDTDHDSVLNLQEMLVNPNTPEDSTVVEADSLNFEIRWDCVPNLSVDTGLLQCLQEHNNLIQVDTRRDKRVIVGTDGRPNVEMEASDIASVESHTGHLTGFAINGLAAAFLNLLGNPFSPDALAVNQCVVFSTYDLPRIRYKASDNELWRHAKHTRYWEKNLWLIPIHWIYEEHWVLAVVVVAEQQIVFF</sequence>
<organism evidence="6 7">
    <name type="scientific">Mycena rosella</name>
    <name type="common">Pink bonnet</name>
    <name type="synonym">Agaricus rosellus</name>
    <dbReference type="NCBI Taxonomy" id="1033263"/>
    <lineage>
        <taxon>Eukaryota</taxon>
        <taxon>Fungi</taxon>
        <taxon>Dikarya</taxon>
        <taxon>Basidiomycota</taxon>
        <taxon>Agaricomycotina</taxon>
        <taxon>Agaricomycetes</taxon>
        <taxon>Agaricomycetidae</taxon>
        <taxon>Agaricales</taxon>
        <taxon>Marasmiineae</taxon>
        <taxon>Mycenaceae</taxon>
        <taxon>Mycena</taxon>
    </lineage>
</organism>
<evidence type="ECO:0000256" key="3">
    <source>
        <dbReference type="ARBA" id="ARBA00022801"/>
    </source>
</evidence>
<keyword evidence="7" id="KW-1185">Reference proteome</keyword>
<dbReference type="SUPFAM" id="SSF54001">
    <property type="entry name" value="Cysteine proteinases"/>
    <property type="match status" value="1"/>
</dbReference>
<dbReference type="Proteomes" id="UP001221757">
    <property type="component" value="Unassembled WGS sequence"/>
</dbReference>
<evidence type="ECO:0000256" key="2">
    <source>
        <dbReference type="ARBA" id="ARBA00022670"/>
    </source>
</evidence>
<dbReference type="Pfam" id="PF18758">
    <property type="entry name" value="KDZ"/>
    <property type="match status" value="2"/>
</dbReference>
<protein>
    <recommendedName>
        <fullName evidence="5">Ubiquitin-like protease family profile domain-containing protein</fullName>
    </recommendedName>
</protein>
<gene>
    <name evidence="6" type="ORF">B0H17DRAFT_1128791</name>
</gene>
<dbReference type="InterPro" id="IPR040521">
    <property type="entry name" value="KDZ"/>
</dbReference>
<dbReference type="GO" id="GO:0019783">
    <property type="term" value="F:ubiquitin-like protein peptidase activity"/>
    <property type="evidence" value="ECO:0007669"/>
    <property type="project" value="UniProtKB-ARBA"/>
</dbReference>
<dbReference type="EMBL" id="JARKIE010000020">
    <property type="protein sequence ID" value="KAJ7700372.1"/>
    <property type="molecule type" value="Genomic_DNA"/>
</dbReference>
<dbReference type="PROSITE" id="PS50600">
    <property type="entry name" value="ULP_PROTEASE"/>
    <property type="match status" value="1"/>
</dbReference>
<keyword evidence="3" id="KW-0378">Hydrolase</keyword>
<dbReference type="InterPro" id="IPR003653">
    <property type="entry name" value="Peptidase_C48_C"/>
</dbReference>
<dbReference type="Gene3D" id="3.40.395.10">
    <property type="entry name" value="Adenoviral Proteinase, Chain A"/>
    <property type="match status" value="1"/>
</dbReference>
<keyword evidence="2" id="KW-0645">Protease</keyword>
<dbReference type="InterPro" id="IPR038765">
    <property type="entry name" value="Papain-like_cys_pep_sf"/>
</dbReference>
<feature type="region of interest" description="Disordered" evidence="4">
    <location>
        <begin position="1"/>
        <end position="35"/>
    </location>
</feature>
<comment type="caution">
    <text evidence="6">The sequence shown here is derived from an EMBL/GenBank/DDBJ whole genome shotgun (WGS) entry which is preliminary data.</text>
</comment>
<proteinExistence type="inferred from homology"/>
<evidence type="ECO:0000256" key="4">
    <source>
        <dbReference type="SAM" id="MobiDB-lite"/>
    </source>
</evidence>
<evidence type="ECO:0000259" key="5">
    <source>
        <dbReference type="PROSITE" id="PS50600"/>
    </source>
</evidence>
<feature type="compositionally biased region" description="Basic and acidic residues" evidence="4">
    <location>
        <begin position="1"/>
        <end position="12"/>
    </location>
</feature>
<comment type="similarity">
    <text evidence="1">Belongs to the peptidase C48 family.</text>
</comment>
<feature type="domain" description="Ubiquitin-like protease family profile" evidence="5">
    <location>
        <begin position="947"/>
        <end position="1056"/>
    </location>
</feature>
<accession>A0AAD7DW35</accession>
<dbReference type="AlphaFoldDB" id="A0AAD7DW35"/>